<dbReference type="AlphaFoldDB" id="A0A076MYW9"/>
<dbReference type="InterPro" id="IPR029074">
    <property type="entry name" value="Imm49"/>
</dbReference>
<protein>
    <recommendedName>
        <fullName evidence="3">Immunity protein 49</fullName>
    </recommendedName>
</protein>
<dbReference type="Pfam" id="PF15575">
    <property type="entry name" value="Imm49"/>
    <property type="match status" value="1"/>
</dbReference>
<accession>A0A076MYW9</accession>
<dbReference type="eggNOG" id="COG1357">
    <property type="taxonomic scope" value="Bacteria"/>
</dbReference>
<name>A0A076MYW9_AMYME</name>
<dbReference type="OrthoDB" id="3476420at2"/>
<gene>
    <name evidence="1" type="ORF">AMETH_5756</name>
</gene>
<dbReference type="STRING" id="1068978.AMETH_5756"/>
<reference evidence="1 2" key="1">
    <citation type="submission" date="2014-07" db="EMBL/GenBank/DDBJ databases">
        <title>Whole Genome Sequence of the Amycolatopsis methanolica 239.</title>
        <authorList>
            <person name="Tang B."/>
        </authorList>
    </citation>
    <scope>NUCLEOTIDE SEQUENCE [LARGE SCALE GENOMIC DNA]</scope>
    <source>
        <strain evidence="1 2">239</strain>
    </source>
</reference>
<sequence>MTTVPRHPVDREAASREVEAAEPRLGQFLGYVEKKADAVDTVFRWAGLVARNRTVLDPGAADPATWRAFDLTGQAAAATFAMAGASEGAVGYQLGDNRFQLPATGPARHANAGKWLTAVWYAVVLRDDARVQELCAVPLDLLRASGVDHDPYVYPWIESLQAFLRRERVPPSMFTPAMDGTDPDSARITPRGAMLQLVYPPIKMFYYILRRDAERFNDALVQALELHREYWTARDRATDSEGFVALAPLAVAVLGQAVGFTLDVESDYLPAGLLSGSRP</sequence>
<evidence type="ECO:0000313" key="1">
    <source>
        <dbReference type="EMBL" id="AIJ25848.1"/>
    </source>
</evidence>
<dbReference type="PATRIC" id="fig|1068978.7.peg.6181"/>
<dbReference type="EMBL" id="CP009110">
    <property type="protein sequence ID" value="AIJ25848.1"/>
    <property type="molecule type" value="Genomic_DNA"/>
</dbReference>
<proteinExistence type="predicted"/>
<dbReference type="HOGENOM" id="CLU_062439_1_0_11"/>
<keyword evidence="2" id="KW-1185">Reference proteome</keyword>
<dbReference type="Proteomes" id="UP000062973">
    <property type="component" value="Chromosome"/>
</dbReference>
<organism evidence="1 2">
    <name type="scientific">Amycolatopsis methanolica 239</name>
    <dbReference type="NCBI Taxonomy" id="1068978"/>
    <lineage>
        <taxon>Bacteria</taxon>
        <taxon>Bacillati</taxon>
        <taxon>Actinomycetota</taxon>
        <taxon>Actinomycetes</taxon>
        <taxon>Pseudonocardiales</taxon>
        <taxon>Pseudonocardiaceae</taxon>
        <taxon>Amycolatopsis</taxon>
        <taxon>Amycolatopsis methanolica group</taxon>
    </lineage>
</organism>
<evidence type="ECO:0008006" key="3">
    <source>
        <dbReference type="Google" id="ProtNLM"/>
    </source>
</evidence>
<dbReference type="KEGG" id="amq:AMETH_5756"/>
<dbReference type="RefSeq" id="WP_017984684.1">
    <property type="nucleotide sequence ID" value="NZ_AQUL01000001.1"/>
</dbReference>
<evidence type="ECO:0000313" key="2">
    <source>
        <dbReference type="Proteomes" id="UP000062973"/>
    </source>
</evidence>